<dbReference type="PANTHER" id="PTHR38459">
    <property type="entry name" value="PROPHAGE BACTOPRENOL-LINKED GLUCOSE TRANSLOCASE HOMOLOG"/>
    <property type="match status" value="1"/>
</dbReference>
<evidence type="ECO:0000256" key="4">
    <source>
        <dbReference type="ARBA" id="ARBA00022989"/>
    </source>
</evidence>
<evidence type="ECO:0000259" key="7">
    <source>
        <dbReference type="Pfam" id="PF04138"/>
    </source>
</evidence>
<keyword evidence="4 6" id="KW-1133">Transmembrane helix</keyword>
<evidence type="ECO:0000256" key="3">
    <source>
        <dbReference type="ARBA" id="ARBA00022692"/>
    </source>
</evidence>
<reference evidence="8" key="1">
    <citation type="journal article" date="2015" name="Proc. Natl. Acad. Sci. U.S.A.">
        <title>Networks of energetic and metabolic interactions define dynamics in microbial communities.</title>
        <authorList>
            <person name="Embree M."/>
            <person name="Liu J.K."/>
            <person name="Al-Bassam M.M."/>
            <person name="Zengler K."/>
        </authorList>
    </citation>
    <scope>NUCLEOTIDE SEQUENCE</scope>
</reference>
<dbReference type="GO" id="GO:0000271">
    <property type="term" value="P:polysaccharide biosynthetic process"/>
    <property type="evidence" value="ECO:0007669"/>
    <property type="project" value="InterPro"/>
</dbReference>
<name>A0A0W8E2J3_9ZZZZ</name>
<comment type="subcellular location">
    <subcellularLocation>
        <location evidence="1">Membrane</location>
        <topology evidence="1">Multi-pass membrane protein</topology>
    </subcellularLocation>
</comment>
<accession>A0A0W8E2J3</accession>
<gene>
    <name evidence="8" type="ORF">ASZ90_019753</name>
</gene>
<dbReference type="PANTHER" id="PTHR38459:SF1">
    <property type="entry name" value="PROPHAGE BACTOPRENOL-LINKED GLUCOSE TRANSLOCASE HOMOLOG"/>
    <property type="match status" value="1"/>
</dbReference>
<dbReference type="InterPro" id="IPR051401">
    <property type="entry name" value="GtrA_CellWall_Glycosyl"/>
</dbReference>
<dbReference type="EMBL" id="LNQE01001905">
    <property type="protein sequence ID" value="KUG02860.1"/>
    <property type="molecule type" value="Genomic_DNA"/>
</dbReference>
<comment type="caution">
    <text evidence="8">The sequence shown here is derived from an EMBL/GenBank/DDBJ whole genome shotgun (WGS) entry which is preliminary data.</text>
</comment>
<organism evidence="8">
    <name type="scientific">hydrocarbon metagenome</name>
    <dbReference type="NCBI Taxonomy" id="938273"/>
    <lineage>
        <taxon>unclassified sequences</taxon>
        <taxon>metagenomes</taxon>
        <taxon>ecological metagenomes</taxon>
    </lineage>
</organism>
<evidence type="ECO:0000313" key="8">
    <source>
        <dbReference type="EMBL" id="KUG02860.1"/>
    </source>
</evidence>
<evidence type="ECO:0000256" key="5">
    <source>
        <dbReference type="ARBA" id="ARBA00023136"/>
    </source>
</evidence>
<dbReference type="GO" id="GO:0005886">
    <property type="term" value="C:plasma membrane"/>
    <property type="evidence" value="ECO:0007669"/>
    <property type="project" value="TreeGrafter"/>
</dbReference>
<protein>
    <recommendedName>
        <fullName evidence="7">GtrA/DPMS transmembrane domain-containing protein</fullName>
    </recommendedName>
</protein>
<evidence type="ECO:0000256" key="1">
    <source>
        <dbReference type="ARBA" id="ARBA00004141"/>
    </source>
</evidence>
<feature type="transmembrane region" description="Helical" evidence="6">
    <location>
        <begin position="27"/>
        <end position="49"/>
    </location>
</feature>
<evidence type="ECO:0000256" key="2">
    <source>
        <dbReference type="ARBA" id="ARBA00009399"/>
    </source>
</evidence>
<keyword evidence="5 6" id="KW-0472">Membrane</keyword>
<evidence type="ECO:0000256" key="6">
    <source>
        <dbReference type="SAM" id="Phobius"/>
    </source>
</evidence>
<comment type="similarity">
    <text evidence="2">Belongs to the GtrA family.</text>
</comment>
<proteinExistence type="inferred from homology"/>
<feature type="transmembrane region" description="Helical" evidence="6">
    <location>
        <begin position="55"/>
        <end position="79"/>
    </location>
</feature>
<feature type="transmembrane region" description="Helical" evidence="6">
    <location>
        <begin position="118"/>
        <end position="137"/>
    </location>
</feature>
<feature type="transmembrane region" description="Helical" evidence="6">
    <location>
        <begin position="91"/>
        <end position="112"/>
    </location>
</feature>
<sequence length="144" mass="16839">MNQNELEKIVEEAPYIPHKYMVLFRDIFKYGLVSSVALVVDVGLLYILVEFWQVHYLQAATMAFICGLLVNYTLGRILVFKKSRLQPMKEFIWYSLIGLVGLGLNDLIIYVLVLLSVWYMYAKAISVAVVFFFHFFARRSLFEH</sequence>
<dbReference type="InterPro" id="IPR007267">
    <property type="entry name" value="GtrA_DPMS_TM"/>
</dbReference>
<dbReference type="AlphaFoldDB" id="A0A0W8E2J3"/>
<dbReference type="Pfam" id="PF04138">
    <property type="entry name" value="GtrA_DPMS_TM"/>
    <property type="match status" value="1"/>
</dbReference>
<feature type="domain" description="GtrA/DPMS transmembrane" evidence="7">
    <location>
        <begin position="29"/>
        <end position="140"/>
    </location>
</feature>
<keyword evidence="3 6" id="KW-0812">Transmembrane</keyword>